<dbReference type="Pfam" id="PF02371">
    <property type="entry name" value="Transposase_20"/>
    <property type="match status" value="1"/>
</dbReference>
<dbReference type="Proteomes" id="UP000015268">
    <property type="component" value="Chromosome"/>
</dbReference>
<evidence type="ECO:0000313" key="3">
    <source>
        <dbReference type="EMBL" id="AGS05361.1"/>
    </source>
</evidence>
<name>A0AB33AL57_9STRE</name>
<evidence type="ECO:0000313" key="5">
    <source>
        <dbReference type="Proteomes" id="UP000015268"/>
    </source>
</evidence>
<dbReference type="InterPro" id="IPR003346">
    <property type="entry name" value="Transposase_20"/>
</dbReference>
<proteinExistence type="predicted"/>
<gene>
    <name evidence="2" type="ORF">KE3_0854</name>
    <name evidence="3" type="ORF">KE3_0862</name>
    <name evidence="4" type="ORF">KE3_0877</name>
</gene>
<dbReference type="KEGG" id="slu:KE3_0877"/>
<protein>
    <submittedName>
        <fullName evidence="2">Transposase</fullName>
    </submittedName>
</protein>
<accession>A0AB33AL57</accession>
<evidence type="ECO:0000313" key="2">
    <source>
        <dbReference type="EMBL" id="AGS05353.1"/>
    </source>
</evidence>
<keyword evidence="5" id="KW-1185">Reference proteome</keyword>
<evidence type="ECO:0000313" key="4">
    <source>
        <dbReference type="EMBL" id="AGS05376.1"/>
    </source>
</evidence>
<dbReference type="InterPro" id="IPR047650">
    <property type="entry name" value="Transpos_IS110"/>
</dbReference>
<dbReference type="KEGG" id="slu:KE3_0862"/>
<dbReference type="PANTHER" id="PTHR33055">
    <property type="entry name" value="TRANSPOSASE FOR INSERTION SEQUENCE ELEMENT IS1111A"/>
    <property type="match status" value="1"/>
</dbReference>
<dbReference type="EMBL" id="CP003025">
    <property type="protein sequence ID" value="AGS05376.1"/>
    <property type="molecule type" value="Genomic_DNA"/>
</dbReference>
<dbReference type="GO" id="GO:0003677">
    <property type="term" value="F:DNA binding"/>
    <property type="evidence" value="ECO:0007669"/>
    <property type="project" value="InterPro"/>
</dbReference>
<dbReference type="GO" id="GO:0004803">
    <property type="term" value="F:transposase activity"/>
    <property type="evidence" value="ECO:0007669"/>
    <property type="project" value="InterPro"/>
</dbReference>
<organism evidence="2 5">
    <name type="scientific">Streptococcus lutetiensis 033</name>
    <dbReference type="NCBI Taxonomy" id="1076934"/>
    <lineage>
        <taxon>Bacteria</taxon>
        <taxon>Bacillati</taxon>
        <taxon>Bacillota</taxon>
        <taxon>Bacilli</taxon>
        <taxon>Lactobacillales</taxon>
        <taxon>Streptococcaceae</taxon>
        <taxon>Streptococcus</taxon>
    </lineage>
</organism>
<evidence type="ECO:0000259" key="1">
    <source>
        <dbReference type="Pfam" id="PF02371"/>
    </source>
</evidence>
<dbReference type="EMBL" id="CP003025">
    <property type="protein sequence ID" value="AGS05361.1"/>
    <property type="molecule type" value="Genomic_DNA"/>
</dbReference>
<dbReference type="GO" id="GO:0006313">
    <property type="term" value="P:DNA transposition"/>
    <property type="evidence" value="ECO:0007669"/>
    <property type="project" value="InterPro"/>
</dbReference>
<dbReference type="EMBL" id="CP003025">
    <property type="protein sequence ID" value="AGS05353.1"/>
    <property type="molecule type" value="Genomic_DNA"/>
</dbReference>
<feature type="domain" description="Transposase IS116/IS110/IS902 C-terminal" evidence="1">
    <location>
        <begin position="2"/>
        <end position="31"/>
    </location>
</feature>
<sequence length="72" mass="8393">MVKRGSSHLRWALIQAAIKVARYSPAFKAYFKTKLAQGKHYNVAISHVAKKLIRVLFYLLKNNETFDEDKLR</sequence>
<dbReference type="PANTHER" id="PTHR33055:SF15">
    <property type="entry name" value="TRANSPOSASE-RELATED"/>
    <property type="match status" value="1"/>
</dbReference>
<dbReference type="AlphaFoldDB" id="A0AB33AL57"/>
<dbReference type="KEGG" id="slu:KE3_0854"/>
<reference evidence="2 5" key="1">
    <citation type="journal article" date="2013" name="BMC Microbiol.">
        <title>Dynamics of fecal microbial communities in children with diarrhea of unknown etiology and genomic analysis of associated Streptococcus lutetiensis.</title>
        <authorList>
            <person name="Jin D."/>
            <person name="Chen C."/>
            <person name="Li L."/>
            <person name="Lu S."/>
            <person name="Li Z."/>
            <person name="Zhou Z."/>
            <person name="Jing H."/>
            <person name="Xu Y."/>
            <person name="Du P."/>
            <person name="Wang H."/>
            <person name="Xiong Y."/>
            <person name="Zheng H."/>
            <person name="Bai X."/>
            <person name="Sun H."/>
            <person name="Wang L."/>
            <person name="Ye C."/>
            <person name="Gottschalk M."/>
            <person name="Xu J."/>
        </authorList>
    </citation>
    <scope>NUCLEOTIDE SEQUENCE [LARGE SCALE GENOMIC DNA]</scope>
    <source>
        <strain evidence="2 5">033</strain>
    </source>
</reference>